<feature type="region of interest" description="Disordered" evidence="1">
    <location>
        <begin position="243"/>
        <end position="266"/>
    </location>
</feature>
<protein>
    <submittedName>
        <fullName evidence="2">Uncharacterized protein</fullName>
    </submittedName>
</protein>
<reference evidence="2" key="1">
    <citation type="submission" date="2021-02" db="EMBL/GenBank/DDBJ databases">
        <authorList>
            <person name="Dougan E. K."/>
            <person name="Rhodes N."/>
            <person name="Thang M."/>
            <person name="Chan C."/>
        </authorList>
    </citation>
    <scope>NUCLEOTIDE SEQUENCE</scope>
</reference>
<organism evidence="2 3">
    <name type="scientific">Polarella glacialis</name>
    <name type="common">Dinoflagellate</name>
    <dbReference type="NCBI Taxonomy" id="89957"/>
    <lineage>
        <taxon>Eukaryota</taxon>
        <taxon>Sar</taxon>
        <taxon>Alveolata</taxon>
        <taxon>Dinophyceae</taxon>
        <taxon>Suessiales</taxon>
        <taxon>Suessiaceae</taxon>
        <taxon>Polarella</taxon>
    </lineage>
</organism>
<feature type="region of interest" description="Disordered" evidence="1">
    <location>
        <begin position="81"/>
        <end position="142"/>
    </location>
</feature>
<name>A0A813LTT0_POLGL</name>
<evidence type="ECO:0000313" key="2">
    <source>
        <dbReference type="EMBL" id="CAE8737614.1"/>
    </source>
</evidence>
<evidence type="ECO:0000313" key="3">
    <source>
        <dbReference type="Proteomes" id="UP000626109"/>
    </source>
</evidence>
<comment type="caution">
    <text evidence="2">The sequence shown here is derived from an EMBL/GenBank/DDBJ whole genome shotgun (WGS) entry which is preliminary data.</text>
</comment>
<dbReference type="AlphaFoldDB" id="A0A813LTT0"/>
<gene>
    <name evidence="2" type="ORF">PGLA2088_LOCUS48844</name>
</gene>
<sequence length="266" mass="28143">MPEDLASCTLYSSFQDATAQTVRETRALLRCAGEIADAVIRAEEAVAKAKKVGLGLDLNATDAELELARCEMQRLKERLWPRQSFEDPEPVPSSDVRRADVVQTPGGPGDDPALRPTSASGVEDPSPSDREEPASEDAAPAASGVLEQPDADVTDVHVVTADAVACDRPVIAASKPVEVNTPGSPLKVGPQLVLEIEATALFVQQILESAKLVESGKAIQPGASLLSVAPLTRQQEDDALQTLLPPRPSTKASELIECAQTSEHQT</sequence>
<evidence type="ECO:0000256" key="1">
    <source>
        <dbReference type="SAM" id="MobiDB-lite"/>
    </source>
</evidence>
<accession>A0A813LTT0</accession>
<dbReference type="Proteomes" id="UP000626109">
    <property type="component" value="Unassembled WGS sequence"/>
</dbReference>
<dbReference type="EMBL" id="CAJNNW010036796">
    <property type="protein sequence ID" value="CAE8737614.1"/>
    <property type="molecule type" value="Genomic_DNA"/>
</dbReference>
<proteinExistence type="predicted"/>